<name>X1RXD6_9ZZZZ</name>
<proteinExistence type="predicted"/>
<evidence type="ECO:0000313" key="1">
    <source>
        <dbReference type="EMBL" id="GAI85442.1"/>
    </source>
</evidence>
<feature type="non-terminal residue" evidence="1">
    <location>
        <position position="1"/>
    </location>
</feature>
<gene>
    <name evidence="1" type="ORF">S12H4_19699</name>
</gene>
<sequence length="76" mass="9217">EAGYQRKKIGVFVLYNFEDSFEEVEKRRVLIKNWGGHIIKQRYIPIPSLTQTYLHPKWTEEECEQFVINCREQLKD</sequence>
<reference evidence="1" key="1">
    <citation type="journal article" date="2014" name="Front. Microbiol.">
        <title>High frequency of phylogenetically diverse reductive dehalogenase-homologous genes in deep subseafloor sedimentary metagenomes.</title>
        <authorList>
            <person name="Kawai M."/>
            <person name="Futagami T."/>
            <person name="Toyoda A."/>
            <person name="Takaki Y."/>
            <person name="Nishi S."/>
            <person name="Hori S."/>
            <person name="Arai W."/>
            <person name="Tsubouchi T."/>
            <person name="Morono Y."/>
            <person name="Uchiyama I."/>
            <person name="Ito T."/>
            <person name="Fujiyama A."/>
            <person name="Inagaki F."/>
            <person name="Takami H."/>
        </authorList>
    </citation>
    <scope>NUCLEOTIDE SEQUENCE</scope>
    <source>
        <strain evidence="1">Expedition CK06-06</strain>
    </source>
</reference>
<organism evidence="1">
    <name type="scientific">marine sediment metagenome</name>
    <dbReference type="NCBI Taxonomy" id="412755"/>
    <lineage>
        <taxon>unclassified sequences</taxon>
        <taxon>metagenomes</taxon>
        <taxon>ecological metagenomes</taxon>
    </lineage>
</organism>
<comment type="caution">
    <text evidence="1">The sequence shown here is derived from an EMBL/GenBank/DDBJ whole genome shotgun (WGS) entry which is preliminary data.</text>
</comment>
<accession>X1RXD6</accession>
<protein>
    <submittedName>
        <fullName evidence="1">Uncharacterized protein</fullName>
    </submittedName>
</protein>
<dbReference type="EMBL" id="BARW01009883">
    <property type="protein sequence ID" value="GAI85442.1"/>
    <property type="molecule type" value="Genomic_DNA"/>
</dbReference>
<dbReference type="AlphaFoldDB" id="X1RXD6"/>